<name>E9G9X3_DAPPU</name>
<dbReference type="KEGG" id="dpx:DAPPUDRAFT_100265"/>
<dbReference type="GO" id="GO:0030594">
    <property type="term" value="F:neurotransmitter receptor activity"/>
    <property type="evidence" value="ECO:0000318"/>
    <property type="project" value="GO_Central"/>
</dbReference>
<dbReference type="PRINTS" id="PR00237">
    <property type="entry name" value="GPCRRHODOPSN"/>
</dbReference>
<evidence type="ECO:0000256" key="5">
    <source>
        <dbReference type="ARBA" id="ARBA00022989"/>
    </source>
</evidence>
<dbReference type="STRING" id="6669.E9G9X3"/>
<evidence type="ECO:0000256" key="9">
    <source>
        <dbReference type="ARBA" id="ARBA00023180"/>
    </source>
</evidence>
<feature type="transmembrane region" description="Helical" evidence="11">
    <location>
        <begin position="138"/>
        <end position="158"/>
    </location>
</feature>
<evidence type="ECO:0000256" key="3">
    <source>
        <dbReference type="ARBA" id="ARBA00022475"/>
    </source>
</evidence>
<keyword evidence="4 11" id="KW-0812">Transmembrane</keyword>
<dbReference type="InterPro" id="IPR017452">
    <property type="entry name" value="GPCR_Rhodpsn_7TM"/>
</dbReference>
<dbReference type="InterPro" id="IPR000276">
    <property type="entry name" value="GPCR_Rhodpsn"/>
</dbReference>
<dbReference type="PANTHER" id="PTHR24246:SF27">
    <property type="entry name" value="ADENOSINE RECEPTOR, ISOFORM A"/>
    <property type="match status" value="1"/>
</dbReference>
<feature type="transmembrane region" description="Helical" evidence="11">
    <location>
        <begin position="329"/>
        <end position="347"/>
    </location>
</feature>
<keyword evidence="10" id="KW-0807">Transducer</keyword>
<dbReference type="AlphaFoldDB" id="E9G9X3"/>
<evidence type="ECO:0000256" key="8">
    <source>
        <dbReference type="ARBA" id="ARBA00023170"/>
    </source>
</evidence>
<dbReference type="Proteomes" id="UP000000305">
    <property type="component" value="Unassembled WGS sequence"/>
</dbReference>
<evidence type="ECO:0000313" key="14">
    <source>
        <dbReference type="Proteomes" id="UP000000305"/>
    </source>
</evidence>
<gene>
    <name evidence="13" type="ORF">DAPPUDRAFT_100265</name>
</gene>
<dbReference type="CDD" id="cd00637">
    <property type="entry name" value="7tm_classA_rhodopsin-like"/>
    <property type="match status" value="1"/>
</dbReference>
<comment type="subcellular location">
    <subcellularLocation>
        <location evidence="1">Cell membrane</location>
        <topology evidence="1">Multi-pass membrane protein</topology>
    </subcellularLocation>
</comment>
<organism evidence="13 14">
    <name type="scientific">Daphnia pulex</name>
    <name type="common">Water flea</name>
    <dbReference type="NCBI Taxonomy" id="6669"/>
    <lineage>
        <taxon>Eukaryota</taxon>
        <taxon>Metazoa</taxon>
        <taxon>Ecdysozoa</taxon>
        <taxon>Arthropoda</taxon>
        <taxon>Crustacea</taxon>
        <taxon>Branchiopoda</taxon>
        <taxon>Diplostraca</taxon>
        <taxon>Cladocera</taxon>
        <taxon>Anomopoda</taxon>
        <taxon>Daphniidae</taxon>
        <taxon>Daphnia</taxon>
    </lineage>
</organism>
<feature type="transmembrane region" description="Helical" evidence="11">
    <location>
        <begin position="96"/>
        <end position="117"/>
    </location>
</feature>
<evidence type="ECO:0000313" key="13">
    <source>
        <dbReference type="EMBL" id="EFX83638.1"/>
    </source>
</evidence>
<dbReference type="InParanoid" id="E9G9X3"/>
<evidence type="ECO:0000256" key="1">
    <source>
        <dbReference type="ARBA" id="ARBA00004651"/>
    </source>
</evidence>
<dbReference type="Pfam" id="PF00001">
    <property type="entry name" value="7tm_1"/>
    <property type="match status" value="1"/>
</dbReference>
<feature type="transmembrane region" description="Helical" evidence="11">
    <location>
        <begin position="178"/>
        <end position="197"/>
    </location>
</feature>
<dbReference type="GO" id="GO:0045202">
    <property type="term" value="C:synapse"/>
    <property type="evidence" value="ECO:0007669"/>
    <property type="project" value="GOC"/>
</dbReference>
<dbReference type="GO" id="GO:0005886">
    <property type="term" value="C:plasma membrane"/>
    <property type="evidence" value="ECO:0000318"/>
    <property type="project" value="GO_Central"/>
</dbReference>
<dbReference type="PhylomeDB" id="E9G9X3"/>
<keyword evidence="9" id="KW-0325">Glycoprotein</keyword>
<dbReference type="GO" id="GO:0007188">
    <property type="term" value="P:adenylate cyclase-modulating G protein-coupled receptor signaling pathway"/>
    <property type="evidence" value="ECO:0000318"/>
    <property type="project" value="GO_Central"/>
</dbReference>
<dbReference type="Gene3D" id="1.20.1070.10">
    <property type="entry name" value="Rhodopsin 7-helix transmembrane proteins"/>
    <property type="match status" value="1"/>
</dbReference>
<dbReference type="EMBL" id="GL732536">
    <property type="protein sequence ID" value="EFX83638.1"/>
    <property type="molecule type" value="Genomic_DNA"/>
</dbReference>
<keyword evidence="5 11" id="KW-1133">Transmembrane helix</keyword>
<reference evidence="13 14" key="1">
    <citation type="journal article" date="2011" name="Science">
        <title>The ecoresponsive genome of Daphnia pulex.</title>
        <authorList>
            <person name="Colbourne J.K."/>
            <person name="Pfrender M.E."/>
            <person name="Gilbert D."/>
            <person name="Thomas W.K."/>
            <person name="Tucker A."/>
            <person name="Oakley T.H."/>
            <person name="Tokishita S."/>
            <person name="Aerts A."/>
            <person name="Arnold G.J."/>
            <person name="Basu M.K."/>
            <person name="Bauer D.J."/>
            <person name="Caceres C.E."/>
            <person name="Carmel L."/>
            <person name="Casola C."/>
            <person name="Choi J.H."/>
            <person name="Detter J.C."/>
            <person name="Dong Q."/>
            <person name="Dusheyko S."/>
            <person name="Eads B.D."/>
            <person name="Frohlich T."/>
            <person name="Geiler-Samerotte K.A."/>
            <person name="Gerlach D."/>
            <person name="Hatcher P."/>
            <person name="Jogdeo S."/>
            <person name="Krijgsveld J."/>
            <person name="Kriventseva E.V."/>
            <person name="Kultz D."/>
            <person name="Laforsch C."/>
            <person name="Lindquist E."/>
            <person name="Lopez J."/>
            <person name="Manak J.R."/>
            <person name="Muller J."/>
            <person name="Pangilinan J."/>
            <person name="Patwardhan R.P."/>
            <person name="Pitluck S."/>
            <person name="Pritham E.J."/>
            <person name="Rechtsteiner A."/>
            <person name="Rho M."/>
            <person name="Rogozin I.B."/>
            <person name="Sakarya O."/>
            <person name="Salamov A."/>
            <person name="Schaack S."/>
            <person name="Shapiro H."/>
            <person name="Shiga Y."/>
            <person name="Skalitzky C."/>
            <person name="Smith Z."/>
            <person name="Souvorov A."/>
            <person name="Sung W."/>
            <person name="Tang Z."/>
            <person name="Tsuchiya D."/>
            <person name="Tu H."/>
            <person name="Vos H."/>
            <person name="Wang M."/>
            <person name="Wolf Y.I."/>
            <person name="Yamagata H."/>
            <person name="Yamada T."/>
            <person name="Ye Y."/>
            <person name="Shaw J.R."/>
            <person name="Andrews J."/>
            <person name="Crease T.J."/>
            <person name="Tang H."/>
            <person name="Lucas S.M."/>
            <person name="Robertson H.M."/>
            <person name="Bork P."/>
            <person name="Koonin E.V."/>
            <person name="Zdobnov E.M."/>
            <person name="Grigoriev I.V."/>
            <person name="Lynch M."/>
            <person name="Boore J.L."/>
        </authorList>
    </citation>
    <scope>NUCLEOTIDE SEQUENCE [LARGE SCALE GENOMIC DNA]</scope>
</reference>
<evidence type="ECO:0000256" key="2">
    <source>
        <dbReference type="ARBA" id="ARBA00010663"/>
    </source>
</evidence>
<dbReference type="HOGENOM" id="CLU_055342_0_0_1"/>
<feature type="transmembrane region" description="Helical" evidence="11">
    <location>
        <begin position="62"/>
        <end position="84"/>
    </location>
</feature>
<dbReference type="SUPFAM" id="SSF81321">
    <property type="entry name" value="Family A G protein-coupled receptor-like"/>
    <property type="match status" value="1"/>
</dbReference>
<keyword evidence="3" id="KW-1003">Cell membrane</keyword>
<dbReference type="OrthoDB" id="6346612at2759"/>
<evidence type="ECO:0000256" key="11">
    <source>
        <dbReference type="SAM" id="Phobius"/>
    </source>
</evidence>
<sequence length="370" mass="42607">MNQSAINLTALFASLDVPVYPRRMSLKSQSVRIAVVVVGALINLFIALVIGFSRQLHYPRHLYWVAISMVNQFCLIQAIVHMLTYSSHDNKVVCQIFVLNAGVYYTIILSFLTLAALDRYLAIARYEWYKKKVTNRGTISLLSFVCIVTYMVVTSPFWTGYKNIQDCKINLTHVHAYLIYDLLLGILCTILHAMIFVRSRKIIKEQPPNFLQTSIALQFYPTLSINGAPVGPVVEEPRQGENPIENETDATGNALQNLESQMDDSTLCFSWFFNRQKLSRLEIRAALSMSINMLPFWLCTFPVTLNGIAVYWCFHLQTFCPLAFYTNSYLVDWFIVHTLYNPLMYMLTSKEFKRAVIHLKEKFKLCNRRA</sequence>
<keyword evidence="6" id="KW-0297">G-protein coupled receptor</keyword>
<dbReference type="GO" id="GO:0007268">
    <property type="term" value="P:chemical synaptic transmission"/>
    <property type="evidence" value="ECO:0000318"/>
    <property type="project" value="GO_Central"/>
</dbReference>
<dbReference type="GO" id="GO:0030425">
    <property type="term" value="C:dendrite"/>
    <property type="evidence" value="ECO:0000318"/>
    <property type="project" value="GO_Central"/>
</dbReference>
<feature type="transmembrane region" description="Helical" evidence="11">
    <location>
        <begin position="31"/>
        <end position="50"/>
    </location>
</feature>
<comment type="similarity">
    <text evidence="2">Belongs to the G-protein coupled receptor 1 family.</text>
</comment>
<evidence type="ECO:0000256" key="10">
    <source>
        <dbReference type="ARBA" id="ARBA00023224"/>
    </source>
</evidence>
<dbReference type="GO" id="GO:0007187">
    <property type="term" value="P:G protein-coupled receptor signaling pathway, coupled to cyclic nucleotide second messenger"/>
    <property type="evidence" value="ECO:0000318"/>
    <property type="project" value="GO_Central"/>
</dbReference>
<feature type="transmembrane region" description="Helical" evidence="11">
    <location>
        <begin position="285"/>
        <end position="309"/>
    </location>
</feature>
<accession>E9G9X3</accession>
<evidence type="ECO:0000256" key="4">
    <source>
        <dbReference type="ARBA" id="ARBA00022692"/>
    </source>
</evidence>
<evidence type="ECO:0000256" key="7">
    <source>
        <dbReference type="ARBA" id="ARBA00023136"/>
    </source>
</evidence>
<evidence type="ECO:0000259" key="12">
    <source>
        <dbReference type="PROSITE" id="PS50262"/>
    </source>
</evidence>
<keyword evidence="14" id="KW-1185">Reference proteome</keyword>
<keyword evidence="7 11" id="KW-0472">Membrane</keyword>
<evidence type="ECO:0000256" key="6">
    <source>
        <dbReference type="ARBA" id="ARBA00023040"/>
    </source>
</evidence>
<proteinExistence type="inferred from homology"/>
<feature type="domain" description="G-protein coupled receptors family 1 profile" evidence="12">
    <location>
        <begin position="42"/>
        <end position="345"/>
    </location>
</feature>
<keyword evidence="8" id="KW-0675">Receptor</keyword>
<dbReference type="GO" id="GO:0004993">
    <property type="term" value="F:G protein-coupled serotonin receptor activity"/>
    <property type="evidence" value="ECO:0000318"/>
    <property type="project" value="GO_Central"/>
</dbReference>
<dbReference type="PROSITE" id="PS50262">
    <property type="entry name" value="G_PROTEIN_RECEP_F1_2"/>
    <property type="match status" value="1"/>
</dbReference>
<dbReference type="PANTHER" id="PTHR24246">
    <property type="entry name" value="OLFACTORY RECEPTOR AND ADENOSINE RECEPTOR"/>
    <property type="match status" value="1"/>
</dbReference>
<protein>
    <recommendedName>
        <fullName evidence="12">G-protein coupled receptors family 1 profile domain-containing protein</fullName>
    </recommendedName>
</protein>